<evidence type="ECO:0000313" key="3">
    <source>
        <dbReference type="Proteomes" id="UP001501243"/>
    </source>
</evidence>
<feature type="chain" id="PRO_5046493196" description="Secreted protein" evidence="1">
    <location>
        <begin position="19"/>
        <end position="161"/>
    </location>
</feature>
<evidence type="ECO:0000256" key="1">
    <source>
        <dbReference type="SAM" id="SignalP"/>
    </source>
</evidence>
<feature type="signal peptide" evidence="1">
    <location>
        <begin position="1"/>
        <end position="18"/>
    </location>
</feature>
<name>A0ABP8Q9A5_9BACT</name>
<evidence type="ECO:0000313" key="2">
    <source>
        <dbReference type="EMBL" id="GAA4498927.1"/>
    </source>
</evidence>
<evidence type="ECO:0008006" key="4">
    <source>
        <dbReference type="Google" id="ProtNLM"/>
    </source>
</evidence>
<comment type="caution">
    <text evidence="2">The sequence shown here is derived from an EMBL/GenBank/DDBJ whole genome shotgun (WGS) entry which is preliminary data.</text>
</comment>
<organism evidence="2 3">
    <name type="scientific">Hymenobacter ginsengisoli</name>
    <dbReference type="NCBI Taxonomy" id="1051626"/>
    <lineage>
        <taxon>Bacteria</taxon>
        <taxon>Pseudomonadati</taxon>
        <taxon>Bacteroidota</taxon>
        <taxon>Cytophagia</taxon>
        <taxon>Cytophagales</taxon>
        <taxon>Hymenobacteraceae</taxon>
        <taxon>Hymenobacter</taxon>
    </lineage>
</organism>
<keyword evidence="1" id="KW-0732">Signal</keyword>
<proteinExistence type="predicted"/>
<keyword evidence="3" id="KW-1185">Reference proteome</keyword>
<dbReference type="Proteomes" id="UP001501243">
    <property type="component" value="Unassembled WGS sequence"/>
</dbReference>
<dbReference type="PROSITE" id="PS51257">
    <property type="entry name" value="PROKAR_LIPOPROTEIN"/>
    <property type="match status" value="1"/>
</dbReference>
<dbReference type="EMBL" id="BAABGQ010000005">
    <property type="protein sequence ID" value="GAA4498927.1"/>
    <property type="molecule type" value="Genomic_DNA"/>
</dbReference>
<accession>A0ABP8Q9A5</accession>
<gene>
    <name evidence="2" type="ORF">GCM10023172_16770</name>
</gene>
<reference evidence="3" key="1">
    <citation type="journal article" date="2019" name="Int. J. Syst. Evol. Microbiol.">
        <title>The Global Catalogue of Microorganisms (GCM) 10K type strain sequencing project: providing services to taxonomists for standard genome sequencing and annotation.</title>
        <authorList>
            <consortium name="The Broad Institute Genomics Platform"/>
            <consortium name="The Broad Institute Genome Sequencing Center for Infectious Disease"/>
            <person name="Wu L."/>
            <person name="Ma J."/>
        </authorList>
    </citation>
    <scope>NUCLEOTIDE SEQUENCE [LARGE SCALE GENOMIC DNA]</scope>
    <source>
        <strain evidence="3">JCM 17841</strain>
    </source>
</reference>
<protein>
    <recommendedName>
        <fullName evidence="4">Secreted protein</fullName>
    </recommendedName>
</protein>
<sequence>MKTIATLRVHAVAALALATLSLSSCQRSNDPTPSLSQAVSNNAGVVSPVPCQSFNYNADANGTVGAYIQDGTRTVPISGDLTGVGRDLIMTQTKYMITPSGKEQSVWEGIDTDTPPAQKSVVEGTAYSECGKGYATKGVRWPDGRVTLSLTTDVSVLPHSI</sequence>